<name>A0A9X4QVB7_9BACL</name>
<organism evidence="2 3">
    <name type="scientific">Cohnella rhizosphaerae</name>
    <dbReference type="NCBI Taxonomy" id="1457232"/>
    <lineage>
        <taxon>Bacteria</taxon>
        <taxon>Bacillati</taxon>
        <taxon>Bacillota</taxon>
        <taxon>Bacilli</taxon>
        <taxon>Bacillales</taxon>
        <taxon>Paenibacillaceae</taxon>
        <taxon>Cohnella</taxon>
    </lineage>
</organism>
<evidence type="ECO:0000256" key="1">
    <source>
        <dbReference type="SAM" id="MobiDB-lite"/>
    </source>
</evidence>
<dbReference type="RefSeq" id="WP_277535504.1">
    <property type="nucleotide sequence ID" value="NZ_JAPDIA010000008.1"/>
</dbReference>
<evidence type="ECO:0000313" key="3">
    <source>
        <dbReference type="Proteomes" id="UP001153404"/>
    </source>
</evidence>
<dbReference type="AlphaFoldDB" id="A0A9X4QVB7"/>
<dbReference type="Proteomes" id="UP001153404">
    <property type="component" value="Unassembled WGS sequence"/>
</dbReference>
<sequence length="79" mass="8275">MSKPASQSKSAKGGAKKKVHAEHVQPQMKVVLSDACAVCATPCARGIAYLERMSKPGALGKGVPCVLTLPKKRMKQAGK</sequence>
<protein>
    <submittedName>
        <fullName evidence="2">Uncharacterized protein</fullName>
    </submittedName>
</protein>
<reference evidence="2" key="1">
    <citation type="submission" date="2022-10" db="EMBL/GenBank/DDBJ databases">
        <title>Comparative genomic analysis of Cohnella hashimotonis sp. nov., isolated from the International Space Station.</title>
        <authorList>
            <person name="Simpson A."/>
            <person name="Venkateswaran K."/>
        </authorList>
    </citation>
    <scope>NUCLEOTIDE SEQUENCE</scope>
    <source>
        <strain evidence="2">DSM 28161</strain>
    </source>
</reference>
<evidence type="ECO:0000313" key="2">
    <source>
        <dbReference type="EMBL" id="MDG0812278.1"/>
    </source>
</evidence>
<comment type="caution">
    <text evidence="2">The sequence shown here is derived from an EMBL/GenBank/DDBJ whole genome shotgun (WGS) entry which is preliminary data.</text>
</comment>
<proteinExistence type="predicted"/>
<keyword evidence="3" id="KW-1185">Reference proteome</keyword>
<feature type="compositionally biased region" description="Low complexity" evidence="1">
    <location>
        <begin position="1"/>
        <end position="13"/>
    </location>
</feature>
<accession>A0A9X4QVB7</accession>
<feature type="region of interest" description="Disordered" evidence="1">
    <location>
        <begin position="1"/>
        <end position="23"/>
    </location>
</feature>
<gene>
    <name evidence="2" type="ORF">OMP40_25185</name>
</gene>
<dbReference type="EMBL" id="JAPDIA010000008">
    <property type="protein sequence ID" value="MDG0812278.1"/>
    <property type="molecule type" value="Genomic_DNA"/>
</dbReference>